<sequence length="483" mass="55608">MNTQHNHETHTETAGEAHAAMHKAERLAEKEQEEREEENERLMIFSDGVIAFALTIAAVSIKIPKNLEELNTVVFGIRLFSYLLSFIFVYNLWREHHSIFHHIKRNDGWLITLNSLYLALVVLIPVSLNIMDVGLIDIALHPEVALSSSNIYSFLLFLGSLLGASIMLPLMWRYAQSKQSNTLFEDTQPEKAFLVYTNWRLSAIPISLLFYIPAYIMLALNYWEIGVGIVVGYTVIRWLFFSFYRRRLQENLDLSIGNEDMTRIQLFSDAIVGIAITIVAAQIDPSFNFEDHNAVATVLTESWSLLGTYVFSFVLMGVYWLLHYHLFRLIKRYDSVLLGLNFVFLLLIILMFIPARLYTSHMSSHVYALLFSCWQVITAGVLWAIWQYASYKTARSHEYRLLKRNIPSKRRKRFARILLINPLIFVGLALASIFLPIPTTAYIVIYLALLGSTWTISHWSTKKIEDLFEQDPDPKVPAEVATV</sequence>
<dbReference type="EMBL" id="BNJF01000010">
    <property type="protein sequence ID" value="GHO51042.1"/>
    <property type="molecule type" value="Genomic_DNA"/>
</dbReference>
<feature type="transmembrane region" description="Helical" evidence="14">
    <location>
        <begin position="303"/>
        <end position="322"/>
    </location>
</feature>
<evidence type="ECO:0000256" key="9">
    <source>
        <dbReference type="ARBA" id="ARBA00023065"/>
    </source>
</evidence>
<protein>
    <recommendedName>
        <fullName evidence="17">DUF1211 domain-containing protein</fullName>
    </recommendedName>
</protein>
<dbReference type="PANTHER" id="PTHR31462:SF5">
    <property type="entry name" value="ENDOSOMAL_LYSOSOMAL PROTON CHANNEL TMEM175"/>
    <property type="match status" value="1"/>
</dbReference>
<evidence type="ECO:0000256" key="4">
    <source>
        <dbReference type="ARBA" id="ARBA00022538"/>
    </source>
</evidence>
<keyword evidence="4" id="KW-0633">Potassium transport</keyword>
<feature type="compositionally biased region" description="Basic and acidic residues" evidence="13">
    <location>
        <begin position="1"/>
        <end position="15"/>
    </location>
</feature>
<accession>A0A8J3MW43</accession>
<keyword evidence="7" id="KW-0630">Potassium</keyword>
<feature type="transmembrane region" description="Helical" evidence="14">
    <location>
        <begin position="334"/>
        <end position="353"/>
    </location>
</feature>
<organism evidence="15 16">
    <name type="scientific">Ktedonospora formicarum</name>
    <dbReference type="NCBI Taxonomy" id="2778364"/>
    <lineage>
        <taxon>Bacteria</taxon>
        <taxon>Bacillati</taxon>
        <taxon>Chloroflexota</taxon>
        <taxon>Ktedonobacteria</taxon>
        <taxon>Ktedonobacterales</taxon>
        <taxon>Ktedonobacteraceae</taxon>
        <taxon>Ktedonospora</taxon>
    </lineage>
</organism>
<feature type="transmembrane region" description="Helical" evidence="14">
    <location>
        <begin position="365"/>
        <end position="386"/>
    </location>
</feature>
<name>A0A8J3MW43_9CHLR</name>
<dbReference type="Proteomes" id="UP000612362">
    <property type="component" value="Unassembled WGS sequence"/>
</dbReference>
<dbReference type="GO" id="GO:0015252">
    <property type="term" value="F:proton channel activity"/>
    <property type="evidence" value="ECO:0007669"/>
    <property type="project" value="InterPro"/>
</dbReference>
<feature type="compositionally biased region" description="Basic and acidic residues" evidence="13">
    <location>
        <begin position="22"/>
        <end position="33"/>
    </location>
</feature>
<evidence type="ECO:0000256" key="13">
    <source>
        <dbReference type="SAM" id="MobiDB-lite"/>
    </source>
</evidence>
<keyword evidence="3" id="KW-0813">Transport</keyword>
<evidence type="ECO:0000256" key="11">
    <source>
        <dbReference type="ARBA" id="ARBA00023303"/>
    </source>
</evidence>
<feature type="transmembrane region" description="Helical" evidence="14">
    <location>
        <begin position="264"/>
        <end position="283"/>
    </location>
</feature>
<reference evidence="15" key="1">
    <citation type="submission" date="2020-10" db="EMBL/GenBank/DDBJ databases">
        <title>Taxonomic study of unclassified bacteria belonging to the class Ktedonobacteria.</title>
        <authorList>
            <person name="Yabe S."/>
            <person name="Wang C.M."/>
            <person name="Zheng Y."/>
            <person name="Sakai Y."/>
            <person name="Cavaletti L."/>
            <person name="Monciardini P."/>
            <person name="Donadio S."/>
        </authorList>
    </citation>
    <scope>NUCLEOTIDE SEQUENCE</scope>
    <source>
        <strain evidence="15">SOSP1-1</strain>
    </source>
</reference>
<keyword evidence="8 14" id="KW-1133">Transmembrane helix</keyword>
<feature type="transmembrane region" description="Helical" evidence="14">
    <location>
        <begin position="109"/>
        <end position="131"/>
    </location>
</feature>
<dbReference type="GO" id="GO:0016020">
    <property type="term" value="C:membrane"/>
    <property type="evidence" value="ECO:0007669"/>
    <property type="project" value="UniProtKB-SubCell"/>
</dbReference>
<keyword evidence="6" id="KW-0631">Potassium channel</keyword>
<evidence type="ECO:0000256" key="7">
    <source>
        <dbReference type="ARBA" id="ARBA00022958"/>
    </source>
</evidence>
<dbReference type="InterPro" id="IPR010617">
    <property type="entry name" value="TMEM175-like"/>
</dbReference>
<feature type="transmembrane region" description="Helical" evidence="14">
    <location>
        <begin position="414"/>
        <end position="435"/>
    </location>
</feature>
<comment type="similarity">
    <text evidence="2">Belongs to the TMEM175 family.</text>
</comment>
<feature type="transmembrane region" description="Helical" evidence="14">
    <location>
        <begin position="73"/>
        <end position="93"/>
    </location>
</feature>
<feature type="transmembrane region" description="Helical" evidence="14">
    <location>
        <begin position="193"/>
        <end position="216"/>
    </location>
</feature>
<keyword evidence="16" id="KW-1185">Reference proteome</keyword>
<evidence type="ECO:0000256" key="1">
    <source>
        <dbReference type="ARBA" id="ARBA00004141"/>
    </source>
</evidence>
<evidence type="ECO:0000313" key="15">
    <source>
        <dbReference type="EMBL" id="GHO51042.1"/>
    </source>
</evidence>
<evidence type="ECO:0000256" key="5">
    <source>
        <dbReference type="ARBA" id="ARBA00022692"/>
    </source>
</evidence>
<evidence type="ECO:0000256" key="10">
    <source>
        <dbReference type="ARBA" id="ARBA00023136"/>
    </source>
</evidence>
<dbReference type="Pfam" id="PF06736">
    <property type="entry name" value="TMEM175"/>
    <property type="match status" value="2"/>
</dbReference>
<keyword evidence="11" id="KW-0407">Ion channel</keyword>
<comment type="subcellular location">
    <subcellularLocation>
        <location evidence="1">Membrane</location>
        <topology evidence="1">Multi-pass membrane protein</topology>
    </subcellularLocation>
</comment>
<proteinExistence type="inferred from homology"/>
<evidence type="ECO:0000256" key="6">
    <source>
        <dbReference type="ARBA" id="ARBA00022826"/>
    </source>
</evidence>
<evidence type="ECO:0000313" key="16">
    <source>
        <dbReference type="Proteomes" id="UP000612362"/>
    </source>
</evidence>
<evidence type="ECO:0008006" key="17">
    <source>
        <dbReference type="Google" id="ProtNLM"/>
    </source>
</evidence>
<feature type="transmembrane region" description="Helical" evidence="14">
    <location>
        <begin position="151"/>
        <end position="172"/>
    </location>
</feature>
<feature type="transmembrane region" description="Helical" evidence="14">
    <location>
        <begin position="441"/>
        <end position="459"/>
    </location>
</feature>
<evidence type="ECO:0000256" key="14">
    <source>
        <dbReference type="SAM" id="Phobius"/>
    </source>
</evidence>
<evidence type="ECO:0000256" key="2">
    <source>
        <dbReference type="ARBA" id="ARBA00006920"/>
    </source>
</evidence>
<evidence type="ECO:0000256" key="3">
    <source>
        <dbReference type="ARBA" id="ARBA00022448"/>
    </source>
</evidence>
<gene>
    <name evidence="15" type="ORF">KSX_92050</name>
</gene>
<evidence type="ECO:0000256" key="8">
    <source>
        <dbReference type="ARBA" id="ARBA00022989"/>
    </source>
</evidence>
<feature type="transmembrane region" description="Helical" evidence="14">
    <location>
        <begin position="42"/>
        <end position="61"/>
    </location>
</feature>
<dbReference type="PANTHER" id="PTHR31462">
    <property type="entry name" value="ENDOSOMAL/LYSOSOMAL POTASSIUM CHANNEL TMEM175"/>
    <property type="match status" value="1"/>
</dbReference>
<dbReference type="GO" id="GO:0005267">
    <property type="term" value="F:potassium channel activity"/>
    <property type="evidence" value="ECO:0007669"/>
    <property type="project" value="UniProtKB-KW"/>
</dbReference>
<feature type="transmembrane region" description="Helical" evidence="14">
    <location>
        <begin position="222"/>
        <end position="244"/>
    </location>
</feature>
<keyword evidence="10 14" id="KW-0472">Membrane</keyword>
<comment type="caution">
    <text evidence="15">The sequence shown here is derived from an EMBL/GenBank/DDBJ whole genome shotgun (WGS) entry which is preliminary data.</text>
</comment>
<keyword evidence="5 14" id="KW-0812">Transmembrane</keyword>
<dbReference type="AlphaFoldDB" id="A0A8J3MW43"/>
<keyword evidence="9" id="KW-0406">Ion transport</keyword>
<comment type="catalytic activity">
    <reaction evidence="12">
        <text>K(+)(in) = K(+)(out)</text>
        <dbReference type="Rhea" id="RHEA:29463"/>
        <dbReference type="ChEBI" id="CHEBI:29103"/>
    </reaction>
</comment>
<feature type="region of interest" description="Disordered" evidence="13">
    <location>
        <begin position="1"/>
        <end position="33"/>
    </location>
</feature>
<evidence type="ECO:0000256" key="12">
    <source>
        <dbReference type="ARBA" id="ARBA00034430"/>
    </source>
</evidence>